<dbReference type="CDD" id="cd07100">
    <property type="entry name" value="ALDH_SSADH1_GabD1"/>
    <property type="match status" value="1"/>
</dbReference>
<dbReference type="PANTHER" id="PTHR43217:SF2">
    <property type="entry name" value="SUCCINATE-SEMIALDEHYDE DEHYDROGENASE [NADP(+)]"/>
    <property type="match status" value="1"/>
</dbReference>
<dbReference type="InterPro" id="IPR016162">
    <property type="entry name" value="Ald_DH_N"/>
</dbReference>
<accession>A0ABX7XD67</accession>
<dbReference type="Gene3D" id="3.40.309.10">
    <property type="entry name" value="Aldehyde Dehydrogenase, Chain A, domain 2"/>
    <property type="match status" value="1"/>
</dbReference>
<protein>
    <submittedName>
        <fullName evidence="5">NAD-dependent succinate-semialdehyde dehydrogenase</fullName>
    </submittedName>
</protein>
<evidence type="ECO:0000259" key="4">
    <source>
        <dbReference type="Pfam" id="PF00171"/>
    </source>
</evidence>
<dbReference type="RefSeq" id="WP_230476514.1">
    <property type="nucleotide sequence ID" value="NZ_CP072842.1"/>
</dbReference>
<dbReference type="Gene3D" id="3.40.605.10">
    <property type="entry name" value="Aldehyde Dehydrogenase, Chain A, domain 1"/>
    <property type="match status" value="1"/>
</dbReference>
<evidence type="ECO:0000313" key="5">
    <source>
        <dbReference type="EMBL" id="QTV05871.1"/>
    </source>
</evidence>
<reference evidence="6" key="2">
    <citation type="submission" date="2021-04" db="EMBL/GenBank/DDBJ databases">
        <title>Taxonomy of Flavobacteriaceae bacterium ZY171143.</title>
        <authorList>
            <person name="Li F."/>
        </authorList>
    </citation>
    <scope>NUCLEOTIDE SEQUENCE [LARGE SCALE GENOMIC DNA]</scope>
    <source>
        <strain evidence="6">ZY171143</strain>
    </source>
</reference>
<dbReference type="PANTHER" id="PTHR43217">
    <property type="entry name" value="SUCCINATE SEMIALDEHYDE DEHYDROGENASE [NAD(P)+] SAD"/>
    <property type="match status" value="1"/>
</dbReference>
<dbReference type="EMBL" id="CP072842">
    <property type="protein sequence ID" value="QTV05871.1"/>
    <property type="molecule type" value="Genomic_DNA"/>
</dbReference>
<evidence type="ECO:0000256" key="1">
    <source>
        <dbReference type="ARBA" id="ARBA00009986"/>
    </source>
</evidence>
<dbReference type="InterPro" id="IPR016161">
    <property type="entry name" value="Ald_DH/histidinol_DH"/>
</dbReference>
<dbReference type="SUPFAM" id="SSF53720">
    <property type="entry name" value="ALDH-like"/>
    <property type="match status" value="1"/>
</dbReference>
<dbReference type="InterPro" id="IPR015590">
    <property type="entry name" value="Aldehyde_DH_dom"/>
</dbReference>
<keyword evidence="3" id="KW-0560">Oxidoreductase</keyword>
<dbReference type="InterPro" id="IPR044148">
    <property type="entry name" value="ALDH_GabD1-like"/>
</dbReference>
<dbReference type="InterPro" id="IPR016163">
    <property type="entry name" value="Ald_DH_C"/>
</dbReference>
<organism evidence="5 6">
    <name type="scientific">Faecalibacter bovis</name>
    <dbReference type="NCBI Taxonomy" id="2898187"/>
    <lineage>
        <taxon>Bacteria</taxon>
        <taxon>Pseudomonadati</taxon>
        <taxon>Bacteroidota</taxon>
        <taxon>Flavobacteriia</taxon>
        <taxon>Flavobacteriales</taxon>
        <taxon>Weeksellaceae</taxon>
        <taxon>Faecalibacter</taxon>
    </lineage>
</organism>
<name>A0ABX7XD67_9FLAO</name>
<keyword evidence="6" id="KW-1185">Reference proteome</keyword>
<evidence type="ECO:0000256" key="2">
    <source>
        <dbReference type="ARBA" id="ARBA00022857"/>
    </source>
</evidence>
<keyword evidence="2" id="KW-0521">NADP</keyword>
<evidence type="ECO:0000256" key="3">
    <source>
        <dbReference type="ARBA" id="ARBA00023002"/>
    </source>
</evidence>
<proteinExistence type="inferred from homology"/>
<feature type="domain" description="Aldehyde dehydrogenase" evidence="4">
    <location>
        <begin position="4"/>
        <end position="452"/>
    </location>
</feature>
<evidence type="ECO:0000313" key="6">
    <source>
        <dbReference type="Proteomes" id="UP000672011"/>
    </source>
</evidence>
<sequence length="457" mass="49895">MASSIRTLNPATGKIEKEFQPYTTDQINAAIQSADDLYKTWRFESFENRKKIVKAAAAEMRAQKEYLAKLITTEMGKPLRESRIEIDYSANILDYYADHAEEFLKPETLTTEKGDALVFSEPIGALLGVMPWNFPFSQIARFAAPNIMAGNTILLKTASYIPQCGEAFEAIFTKVGAPKGLYTNLLISGKETSKLVKDDRIKGVSLTGSESAGSSIAKIAGEQIKKSVLELGGTDPMIILNDADLEKVMLGTINGRLRNAGQACTSSKRIIVQEEIYDAYLTKLKAYVENMKVGNPLEDDTDMGPVSSASALETLLDQVNKSIENGAELITGGKQIESDGSFMEPTILANLKPGMKAYDEEVFGPVVCLIKVKTVDEALTIANDTMYGLGASIYTENINLAHEMARKIDSGMVYINKQVSSSPELPFGGTKRSGYGRELSKAGILEFLNRKLILTSV</sequence>
<dbReference type="Pfam" id="PF00171">
    <property type="entry name" value="Aldedh"/>
    <property type="match status" value="1"/>
</dbReference>
<reference evidence="5 6" key="1">
    <citation type="journal article" date="2021" name="Int. J. Syst. Evol. Microbiol.">
        <title>Faecalibacter bovis sp. nov., isolated from cow faeces.</title>
        <authorList>
            <person name="Li F."/>
            <person name="Zhao W."/>
            <person name="Hong Q."/>
            <person name="Shao Q."/>
            <person name="Song J."/>
            <person name="Yang S."/>
        </authorList>
    </citation>
    <scope>NUCLEOTIDE SEQUENCE [LARGE SCALE GENOMIC DNA]</scope>
    <source>
        <strain evidence="5 6">ZY171143</strain>
    </source>
</reference>
<gene>
    <name evidence="5" type="ORF">J9309_00515</name>
</gene>
<comment type="similarity">
    <text evidence="1">Belongs to the aldehyde dehydrogenase family.</text>
</comment>
<dbReference type="Proteomes" id="UP000672011">
    <property type="component" value="Chromosome"/>
</dbReference>
<dbReference type="InterPro" id="IPR047110">
    <property type="entry name" value="GABD/Sad-like"/>
</dbReference>